<accession>A0A933L461</accession>
<proteinExistence type="predicted"/>
<name>A0A933L461_9HYPH</name>
<protein>
    <submittedName>
        <fullName evidence="1">Uncharacterized protein</fullName>
    </submittedName>
</protein>
<sequence length="128" mass="13488">MASGPSASVVLAGAALTLLLGGRFVVELMTADPLQARLIDIAWNAPIEARKVGASVDVSAKVCALPYLKRSQSFAGATVSSDGQAWSFWYWGWLHCLDPAEHRVLEISIDAALQCSATVSIAPGMCVL</sequence>
<comment type="caution">
    <text evidence="1">The sequence shown here is derived from an EMBL/GenBank/DDBJ whole genome shotgun (WGS) entry which is preliminary data.</text>
</comment>
<gene>
    <name evidence="1" type="ORF">HY834_19470</name>
</gene>
<evidence type="ECO:0000313" key="1">
    <source>
        <dbReference type="EMBL" id="MBI4923919.1"/>
    </source>
</evidence>
<evidence type="ECO:0000313" key="2">
    <source>
        <dbReference type="Proteomes" id="UP000782610"/>
    </source>
</evidence>
<organism evidence="1 2">
    <name type="scientific">Devosia nanyangense</name>
    <dbReference type="NCBI Taxonomy" id="1228055"/>
    <lineage>
        <taxon>Bacteria</taxon>
        <taxon>Pseudomonadati</taxon>
        <taxon>Pseudomonadota</taxon>
        <taxon>Alphaproteobacteria</taxon>
        <taxon>Hyphomicrobiales</taxon>
        <taxon>Devosiaceae</taxon>
        <taxon>Devosia</taxon>
    </lineage>
</organism>
<dbReference type="EMBL" id="JACRAF010000065">
    <property type="protein sequence ID" value="MBI4923919.1"/>
    <property type="molecule type" value="Genomic_DNA"/>
</dbReference>
<dbReference type="AlphaFoldDB" id="A0A933L461"/>
<reference evidence="1" key="1">
    <citation type="submission" date="2020-07" db="EMBL/GenBank/DDBJ databases">
        <title>Huge and variable diversity of episymbiotic CPR bacteria and DPANN archaea in groundwater ecosystems.</title>
        <authorList>
            <person name="He C.Y."/>
            <person name="Keren R."/>
            <person name="Whittaker M."/>
            <person name="Farag I.F."/>
            <person name="Doudna J."/>
            <person name="Cate J.H.D."/>
            <person name="Banfield J.F."/>
        </authorList>
    </citation>
    <scope>NUCLEOTIDE SEQUENCE</scope>
    <source>
        <strain evidence="1">NC_groundwater_1586_Pr3_B-0.1um_66_15</strain>
    </source>
</reference>
<dbReference type="Proteomes" id="UP000782610">
    <property type="component" value="Unassembled WGS sequence"/>
</dbReference>